<dbReference type="Pfam" id="PF00583">
    <property type="entry name" value="Acetyltransf_1"/>
    <property type="match status" value="1"/>
</dbReference>
<comment type="caution">
    <text evidence="2">The sequence shown here is derived from an EMBL/GenBank/DDBJ whole genome shotgun (WGS) entry which is preliminary data.</text>
</comment>
<organism evidence="2 3">
    <name type="scientific">Streptomyces narbonensis</name>
    <dbReference type="NCBI Taxonomy" id="67333"/>
    <lineage>
        <taxon>Bacteria</taxon>
        <taxon>Bacillati</taxon>
        <taxon>Actinomycetota</taxon>
        <taxon>Actinomycetes</taxon>
        <taxon>Kitasatosporales</taxon>
        <taxon>Streptomycetaceae</taxon>
        <taxon>Streptomyces</taxon>
    </lineage>
</organism>
<evidence type="ECO:0000313" key="3">
    <source>
        <dbReference type="Proteomes" id="UP001551329"/>
    </source>
</evidence>
<dbReference type="PROSITE" id="PS51186">
    <property type="entry name" value="GNAT"/>
    <property type="match status" value="1"/>
</dbReference>
<dbReference type="SUPFAM" id="SSF55729">
    <property type="entry name" value="Acyl-CoA N-acyltransferases (Nat)"/>
    <property type="match status" value="1"/>
</dbReference>
<dbReference type="CDD" id="cd04301">
    <property type="entry name" value="NAT_SF"/>
    <property type="match status" value="1"/>
</dbReference>
<evidence type="ECO:0000313" key="2">
    <source>
        <dbReference type="EMBL" id="MEU7076131.1"/>
    </source>
</evidence>
<proteinExistence type="predicted"/>
<feature type="domain" description="N-acetyltransferase" evidence="1">
    <location>
        <begin position="42"/>
        <end position="202"/>
    </location>
</feature>
<reference evidence="2 3" key="1">
    <citation type="submission" date="2024-06" db="EMBL/GenBank/DDBJ databases">
        <title>The Natural Products Discovery Center: Release of the First 8490 Sequenced Strains for Exploring Actinobacteria Biosynthetic Diversity.</title>
        <authorList>
            <person name="Kalkreuter E."/>
            <person name="Kautsar S.A."/>
            <person name="Yang D."/>
            <person name="Bader C.D."/>
            <person name="Teijaro C.N."/>
            <person name="Fluegel L."/>
            <person name="Davis C.M."/>
            <person name="Simpson J.R."/>
            <person name="Lauterbach L."/>
            <person name="Steele A.D."/>
            <person name="Gui C."/>
            <person name="Meng S."/>
            <person name="Li G."/>
            <person name="Viehrig K."/>
            <person name="Ye F."/>
            <person name="Su P."/>
            <person name="Kiefer A.F."/>
            <person name="Nichols A."/>
            <person name="Cepeda A.J."/>
            <person name="Yan W."/>
            <person name="Fan B."/>
            <person name="Jiang Y."/>
            <person name="Adhikari A."/>
            <person name="Zheng C.-J."/>
            <person name="Schuster L."/>
            <person name="Cowan T.M."/>
            <person name="Smanski M.J."/>
            <person name="Chevrette M.G."/>
            <person name="De Carvalho L.P.S."/>
            <person name="Shen B."/>
        </authorList>
    </citation>
    <scope>NUCLEOTIDE SEQUENCE [LARGE SCALE GENOMIC DNA]</scope>
    <source>
        <strain evidence="2 3">NPDC045974</strain>
    </source>
</reference>
<sequence>MNQPEHVDPGPGAKIVRQDVTTWTLRMSSPEQLRPARPETGMRVERSQVPSVDLSRALYAAVGSHVCWTDRFSWSHETWRAWVHRPSMATWIATVQGTVAGFFELEAQPDGGVEVVLFGLLPQFYGRGLGGALLTACVERAWRGGVEWGGPEALPARYVYLRTSTLDHRHAVRNYLARGFETAEARTDAKPIPDLRMAPWPLARDPRQVPAGDL</sequence>
<dbReference type="Gene3D" id="3.40.630.30">
    <property type="match status" value="1"/>
</dbReference>
<keyword evidence="3" id="KW-1185">Reference proteome</keyword>
<dbReference type="InterPro" id="IPR000182">
    <property type="entry name" value="GNAT_dom"/>
</dbReference>
<dbReference type="EMBL" id="JBEZAE010000071">
    <property type="protein sequence ID" value="MEU7076131.1"/>
    <property type="molecule type" value="Genomic_DNA"/>
</dbReference>
<dbReference type="InterPro" id="IPR016181">
    <property type="entry name" value="Acyl_CoA_acyltransferase"/>
</dbReference>
<protein>
    <submittedName>
        <fullName evidence="2">GNAT family N-acetyltransferase</fullName>
    </submittedName>
</protein>
<dbReference type="Proteomes" id="UP001551329">
    <property type="component" value="Unassembled WGS sequence"/>
</dbReference>
<name>A0ABV3CMX0_9ACTN</name>
<evidence type="ECO:0000259" key="1">
    <source>
        <dbReference type="PROSITE" id="PS51186"/>
    </source>
</evidence>
<gene>
    <name evidence="2" type="ORF">AB0A88_39360</name>
</gene>
<accession>A0ABV3CMX0</accession>
<dbReference type="RefSeq" id="WP_358478750.1">
    <property type="nucleotide sequence ID" value="NZ_JBEZAE010000071.1"/>
</dbReference>